<gene>
    <name evidence="10" type="primary">ybaL</name>
    <name evidence="10" type="ORF">POI8812_01233</name>
</gene>
<evidence type="ECO:0000256" key="1">
    <source>
        <dbReference type="ARBA" id="ARBA00004141"/>
    </source>
</evidence>
<feature type="transmembrane region" description="Helical" evidence="7">
    <location>
        <begin position="143"/>
        <end position="163"/>
    </location>
</feature>
<comment type="similarity">
    <text evidence="2">Belongs to the monovalent cation:proton antiporter 2 (CPA2) transporter (TC 2.A.37) family.</text>
</comment>
<dbReference type="AlphaFoldDB" id="A0A2R8AA18"/>
<dbReference type="Gene3D" id="1.20.1530.20">
    <property type="match status" value="1"/>
</dbReference>
<dbReference type="GO" id="GO:0015297">
    <property type="term" value="F:antiporter activity"/>
    <property type="evidence" value="ECO:0007669"/>
    <property type="project" value="InterPro"/>
</dbReference>
<evidence type="ECO:0000259" key="9">
    <source>
        <dbReference type="Pfam" id="PF02254"/>
    </source>
</evidence>
<accession>A0A2R8AA18</accession>
<feature type="domain" description="RCK N-terminal" evidence="9">
    <location>
        <begin position="384"/>
        <end position="495"/>
    </location>
</feature>
<dbReference type="OrthoDB" id="3418949at2"/>
<dbReference type="Pfam" id="PF02254">
    <property type="entry name" value="TrkA_N"/>
    <property type="match status" value="1"/>
</dbReference>
<feature type="transmembrane region" description="Helical" evidence="7">
    <location>
        <begin position="169"/>
        <end position="185"/>
    </location>
</feature>
<feature type="transmembrane region" description="Helical" evidence="7">
    <location>
        <begin position="111"/>
        <end position="131"/>
    </location>
</feature>
<feature type="transmembrane region" description="Helical" evidence="7">
    <location>
        <begin position="329"/>
        <end position="347"/>
    </location>
</feature>
<dbReference type="SUPFAM" id="SSF51735">
    <property type="entry name" value="NAD(P)-binding Rossmann-fold domains"/>
    <property type="match status" value="1"/>
</dbReference>
<feature type="transmembrane region" description="Helical" evidence="7">
    <location>
        <begin position="52"/>
        <end position="70"/>
    </location>
</feature>
<dbReference type="PANTHER" id="PTHR42751">
    <property type="entry name" value="SODIUM/HYDROGEN EXCHANGER FAMILY/TRKA DOMAIN PROTEIN"/>
    <property type="match status" value="1"/>
</dbReference>
<dbReference type="InterPro" id="IPR003148">
    <property type="entry name" value="RCK_N"/>
</dbReference>
<name>A0A2R8AA18_9RHOB</name>
<evidence type="ECO:0000256" key="4">
    <source>
        <dbReference type="ARBA" id="ARBA00022692"/>
    </source>
</evidence>
<feature type="transmembrane region" description="Helical" evidence="7">
    <location>
        <begin position="271"/>
        <end position="295"/>
    </location>
</feature>
<comment type="subcellular location">
    <subcellularLocation>
        <location evidence="1">Membrane</location>
        <topology evidence="1">Multi-pass membrane protein</topology>
    </subcellularLocation>
</comment>
<dbReference type="Pfam" id="PF00999">
    <property type="entry name" value="Na_H_Exchanger"/>
    <property type="match status" value="1"/>
</dbReference>
<evidence type="ECO:0000313" key="10">
    <source>
        <dbReference type="EMBL" id="SPF28930.1"/>
    </source>
</evidence>
<evidence type="ECO:0000313" key="11">
    <source>
        <dbReference type="Proteomes" id="UP000244932"/>
    </source>
</evidence>
<dbReference type="Gene3D" id="3.40.50.720">
    <property type="entry name" value="NAD(P)-binding Rossmann-like Domain"/>
    <property type="match status" value="1"/>
</dbReference>
<dbReference type="GO" id="GO:0016020">
    <property type="term" value="C:membrane"/>
    <property type="evidence" value="ECO:0007669"/>
    <property type="project" value="UniProtKB-SubCell"/>
</dbReference>
<dbReference type="GO" id="GO:1902600">
    <property type="term" value="P:proton transmembrane transport"/>
    <property type="evidence" value="ECO:0007669"/>
    <property type="project" value="InterPro"/>
</dbReference>
<evidence type="ECO:0000256" key="5">
    <source>
        <dbReference type="ARBA" id="ARBA00022989"/>
    </source>
</evidence>
<evidence type="ECO:0000256" key="2">
    <source>
        <dbReference type="ARBA" id="ARBA00005551"/>
    </source>
</evidence>
<evidence type="ECO:0000259" key="8">
    <source>
        <dbReference type="Pfam" id="PF00999"/>
    </source>
</evidence>
<keyword evidence="11" id="KW-1185">Reference proteome</keyword>
<proteinExistence type="inferred from homology"/>
<protein>
    <submittedName>
        <fullName evidence="10">Inner membrane protein YbaL</fullName>
    </submittedName>
</protein>
<keyword evidence="5 7" id="KW-1133">Transmembrane helix</keyword>
<feature type="transmembrane region" description="Helical" evidence="7">
    <location>
        <begin position="302"/>
        <end position="323"/>
    </location>
</feature>
<dbReference type="GO" id="GO:0006813">
    <property type="term" value="P:potassium ion transport"/>
    <property type="evidence" value="ECO:0007669"/>
    <property type="project" value="InterPro"/>
</dbReference>
<dbReference type="InterPro" id="IPR036291">
    <property type="entry name" value="NAD(P)-bd_dom_sf"/>
</dbReference>
<evidence type="ECO:0000256" key="3">
    <source>
        <dbReference type="ARBA" id="ARBA00022448"/>
    </source>
</evidence>
<dbReference type="PANTHER" id="PTHR42751:SF1">
    <property type="entry name" value="CATION_PROTON ANTIPORTER YBAL-RELATED"/>
    <property type="match status" value="1"/>
</dbReference>
<dbReference type="InterPro" id="IPR006153">
    <property type="entry name" value="Cation/H_exchanger_TM"/>
</dbReference>
<dbReference type="EMBL" id="OMKW01000002">
    <property type="protein sequence ID" value="SPF28930.1"/>
    <property type="molecule type" value="Genomic_DNA"/>
</dbReference>
<sequence length="520" mass="55380">MAFELFVIGAAFLFGMAMRPLGLPPLIGFLIAGFTINMFGPDLGMSPETGPILDYVADLGVVLLLFTVGLKLKLRQIGNPPVVGGALLHFALSVALFSPVAYWFFSENWLTALLVGIALAFSSTVLSAKLLEAKREMRVYHGRVAIGILIVQDIIALVVLAVFAGDLPGPWALLIFAAPLLRPVIYRILDMAGRDEMLLVTSVMLALVVGGVGFEAIGLKGEIGALVMGLIVSGHARAEEVGKALWAVKELFLVGFFLSIGMSGLPDMEALIFAAVMALLLPLKGVLFFALLVAFGLRVRSAFLAALSLTAYSEFGLIVAAGIPDAEPFLVPLAIALSLSFIIAAPLNRNAHRMIDVLEPRLARFERKTRRPDEKPADLGTADILILGMGRTGHAAYDAMVEAGRTPIGLDGDTYRVEELKEADVNVIFADAEDASLWSHVDISGIHAAVLAMNDIEAKLIAARALRKKGFDGPIVAHAFHADELQSLGDAGADRTHLTLQETGRSLTATTLGCLSDHSA</sequence>
<feature type="transmembrane region" description="Helical" evidence="7">
    <location>
        <begin position="21"/>
        <end position="40"/>
    </location>
</feature>
<evidence type="ECO:0000256" key="7">
    <source>
        <dbReference type="SAM" id="Phobius"/>
    </source>
</evidence>
<dbReference type="Proteomes" id="UP000244932">
    <property type="component" value="Unassembled WGS sequence"/>
</dbReference>
<dbReference type="InterPro" id="IPR038770">
    <property type="entry name" value="Na+/solute_symporter_sf"/>
</dbReference>
<feature type="transmembrane region" description="Helical" evidence="7">
    <location>
        <begin position="82"/>
        <end position="105"/>
    </location>
</feature>
<evidence type="ECO:0000256" key="6">
    <source>
        <dbReference type="ARBA" id="ARBA00023136"/>
    </source>
</evidence>
<organism evidence="10 11">
    <name type="scientific">Pontivivens insulae</name>
    <dbReference type="NCBI Taxonomy" id="1639689"/>
    <lineage>
        <taxon>Bacteria</taxon>
        <taxon>Pseudomonadati</taxon>
        <taxon>Pseudomonadota</taxon>
        <taxon>Alphaproteobacteria</taxon>
        <taxon>Rhodobacterales</taxon>
        <taxon>Paracoccaceae</taxon>
        <taxon>Pontivivens</taxon>
    </lineage>
</organism>
<keyword evidence="4 7" id="KW-0812">Transmembrane</keyword>
<reference evidence="10 11" key="1">
    <citation type="submission" date="2018-03" db="EMBL/GenBank/DDBJ databases">
        <authorList>
            <person name="Keele B.F."/>
        </authorList>
    </citation>
    <scope>NUCLEOTIDE SEQUENCE [LARGE SCALE GENOMIC DNA]</scope>
    <source>
        <strain evidence="10 11">CeCT 8812</strain>
    </source>
</reference>
<dbReference type="RefSeq" id="WP_108781671.1">
    <property type="nucleotide sequence ID" value="NZ_OMKW01000002.1"/>
</dbReference>
<keyword evidence="6 7" id="KW-0472">Membrane</keyword>
<feature type="transmembrane region" description="Helical" evidence="7">
    <location>
        <begin position="197"/>
        <end position="217"/>
    </location>
</feature>
<feature type="domain" description="Cation/H+ exchanger transmembrane" evidence="8">
    <location>
        <begin position="10"/>
        <end position="342"/>
    </location>
</feature>
<keyword evidence="3" id="KW-0813">Transport</keyword>